<dbReference type="GeneID" id="28967651"/>
<keyword evidence="4" id="KW-1185">Reference proteome</keyword>
<dbReference type="VEuPathDB" id="FungiDB:I303_03952"/>
<organism evidence="2">
    <name type="scientific">Kwoniella dejecticola CBS 10117</name>
    <dbReference type="NCBI Taxonomy" id="1296121"/>
    <lineage>
        <taxon>Eukaryota</taxon>
        <taxon>Fungi</taxon>
        <taxon>Dikarya</taxon>
        <taxon>Basidiomycota</taxon>
        <taxon>Agaricomycotina</taxon>
        <taxon>Tremellomycetes</taxon>
        <taxon>Tremellales</taxon>
        <taxon>Cryptococcaceae</taxon>
        <taxon>Kwoniella</taxon>
    </lineage>
</organism>
<dbReference type="Proteomes" id="UP000078595">
    <property type="component" value="Chromosome 4"/>
</dbReference>
<reference evidence="3" key="3">
    <citation type="submission" date="2024-02" db="EMBL/GenBank/DDBJ databases">
        <title>Comparative genomics of Cryptococcus and Kwoniella reveals pathogenesis evolution and contrasting modes of karyotype evolution via chromosome fusion or intercentromeric recombination.</title>
        <authorList>
            <person name="Coelho M.A."/>
            <person name="David-Palma M."/>
            <person name="Shea T."/>
            <person name="Bowers K."/>
            <person name="McGinley-Smith S."/>
            <person name="Mohammad A.W."/>
            <person name="Gnirke A."/>
            <person name="Yurkov A.M."/>
            <person name="Nowrousian M."/>
            <person name="Sun S."/>
            <person name="Cuomo C.A."/>
            <person name="Heitman J."/>
        </authorList>
    </citation>
    <scope>NUCLEOTIDE SEQUENCE</scope>
    <source>
        <strain evidence="3">CBS 10117</strain>
    </source>
</reference>
<accession>A0A1A6A850</accession>
<gene>
    <name evidence="2" type="ORF">I303_03952</name>
    <name evidence="3" type="ORF">I303_103935</name>
</gene>
<dbReference type="EMBL" id="KI894030">
    <property type="protein sequence ID" value="OBR86232.1"/>
    <property type="molecule type" value="Genomic_DNA"/>
</dbReference>
<dbReference type="EMBL" id="CP144533">
    <property type="protein sequence ID" value="WWC61354.1"/>
    <property type="molecule type" value="Genomic_DNA"/>
</dbReference>
<dbReference type="AlphaFoldDB" id="A0A1A6A850"/>
<sequence>MTTRPPLKRRRTKDVTLILSQTPPGMTDPKSDNETYIHADTDTDTDVHAHTDDPFLINQQHSLTECRALVHRIQGEAHTVAAAYIGQWETCLLALQASQTDYHALTQTHHHLIGQLEGSEKMIRRLRSVLRAKKEDIQLITQDRDFWEQSYIKEESAHRDTQGKLVAANERLVDEKLRKENEEYRHRIIELEKQNNRASSRIAAIQEETSRTHKANEDLLNRVNELKLRVERGSREKEDYQHQAVDLRKENDRLKSQPDGEMTRKESVVKPQVVAGGIRSALVDPEVRHHLNALKELLSLNRAELPHRTVVHQVVSGSDISNCTSNNVTSTEEIQKTCRSVGKS</sequence>
<reference evidence="2" key="1">
    <citation type="submission" date="2013-07" db="EMBL/GenBank/DDBJ databases">
        <title>The Genome Sequence of Cryptococcus dejecticola CBS10117.</title>
        <authorList>
            <consortium name="The Broad Institute Genome Sequencing Platform"/>
            <person name="Cuomo C."/>
            <person name="Litvintseva A."/>
            <person name="Chen Y."/>
            <person name="Heitman J."/>
            <person name="Sun S."/>
            <person name="Springer D."/>
            <person name="Dromer F."/>
            <person name="Young S.K."/>
            <person name="Zeng Q."/>
            <person name="Gargeya S."/>
            <person name="Fitzgerald M."/>
            <person name="Abouelleil A."/>
            <person name="Alvarado L."/>
            <person name="Berlin A.M."/>
            <person name="Chapman S.B."/>
            <person name="Dewar J."/>
            <person name="Goldberg J."/>
            <person name="Griggs A."/>
            <person name="Gujja S."/>
            <person name="Hansen M."/>
            <person name="Howarth C."/>
            <person name="Imamovic A."/>
            <person name="Larimer J."/>
            <person name="McCowan C."/>
            <person name="Murphy C."/>
            <person name="Pearson M."/>
            <person name="Priest M."/>
            <person name="Roberts A."/>
            <person name="Saif S."/>
            <person name="Shea T."/>
            <person name="Sykes S."/>
            <person name="Wortman J."/>
            <person name="Nusbaum C."/>
            <person name="Birren B."/>
        </authorList>
    </citation>
    <scope>NUCLEOTIDE SEQUENCE [LARGE SCALE GENOMIC DNA]</scope>
    <source>
        <strain evidence="2">CBS 10117</strain>
    </source>
</reference>
<dbReference type="RefSeq" id="XP_018264074.1">
    <property type="nucleotide sequence ID" value="XM_018407266.1"/>
</dbReference>
<feature type="region of interest" description="Disordered" evidence="1">
    <location>
        <begin position="249"/>
        <end position="268"/>
    </location>
</feature>
<evidence type="ECO:0000313" key="2">
    <source>
        <dbReference type="EMBL" id="OBR86232.1"/>
    </source>
</evidence>
<evidence type="ECO:0000313" key="4">
    <source>
        <dbReference type="Proteomes" id="UP000078595"/>
    </source>
</evidence>
<proteinExistence type="predicted"/>
<evidence type="ECO:0000313" key="3">
    <source>
        <dbReference type="EMBL" id="WWC61354.1"/>
    </source>
</evidence>
<dbReference type="KEGG" id="kdj:28967651"/>
<name>A0A1A6A850_9TREE</name>
<evidence type="ECO:0000256" key="1">
    <source>
        <dbReference type="SAM" id="MobiDB-lite"/>
    </source>
</evidence>
<protein>
    <submittedName>
        <fullName evidence="2">Uncharacterized protein</fullName>
    </submittedName>
</protein>
<reference evidence="3" key="2">
    <citation type="submission" date="2013-07" db="EMBL/GenBank/DDBJ databases">
        <authorList>
            <consortium name="The Broad Institute Genome Sequencing Platform"/>
            <person name="Cuomo C."/>
            <person name="Litvintseva A."/>
            <person name="Chen Y."/>
            <person name="Heitman J."/>
            <person name="Sun S."/>
            <person name="Springer D."/>
            <person name="Dromer F."/>
            <person name="Young S.K."/>
            <person name="Zeng Q."/>
            <person name="Gargeya S."/>
            <person name="Fitzgerald M."/>
            <person name="Abouelleil A."/>
            <person name="Alvarado L."/>
            <person name="Berlin A.M."/>
            <person name="Chapman S.B."/>
            <person name="Dewar J."/>
            <person name="Goldberg J."/>
            <person name="Griggs A."/>
            <person name="Gujja S."/>
            <person name="Hansen M."/>
            <person name="Howarth C."/>
            <person name="Imamovic A."/>
            <person name="Larimer J."/>
            <person name="McCowan C."/>
            <person name="Murphy C."/>
            <person name="Pearson M."/>
            <person name="Priest M."/>
            <person name="Roberts A."/>
            <person name="Saif S."/>
            <person name="Shea T."/>
            <person name="Sykes S."/>
            <person name="Wortman J."/>
            <person name="Nusbaum C."/>
            <person name="Birren B."/>
        </authorList>
    </citation>
    <scope>NUCLEOTIDE SEQUENCE</scope>
    <source>
        <strain evidence="3">CBS 10117</strain>
    </source>
</reference>